<proteinExistence type="predicted"/>
<dbReference type="EMBL" id="JACEFO010001825">
    <property type="protein sequence ID" value="KAF8700661.1"/>
    <property type="molecule type" value="Genomic_DNA"/>
</dbReference>
<name>A0A835BVV4_9POAL</name>
<dbReference type="Proteomes" id="UP000636709">
    <property type="component" value="Unassembled WGS sequence"/>
</dbReference>
<organism evidence="1 2">
    <name type="scientific">Digitaria exilis</name>
    <dbReference type="NCBI Taxonomy" id="1010633"/>
    <lineage>
        <taxon>Eukaryota</taxon>
        <taxon>Viridiplantae</taxon>
        <taxon>Streptophyta</taxon>
        <taxon>Embryophyta</taxon>
        <taxon>Tracheophyta</taxon>
        <taxon>Spermatophyta</taxon>
        <taxon>Magnoliopsida</taxon>
        <taxon>Liliopsida</taxon>
        <taxon>Poales</taxon>
        <taxon>Poaceae</taxon>
        <taxon>PACMAD clade</taxon>
        <taxon>Panicoideae</taxon>
        <taxon>Panicodae</taxon>
        <taxon>Paniceae</taxon>
        <taxon>Anthephorinae</taxon>
        <taxon>Digitaria</taxon>
    </lineage>
</organism>
<sequence>MPAMPQCSRDIPAHDGPMPIFSTSLAFILPHRSNHSSASNKPAERTKAMVDGNDWTASAAKIKHHRPGGNLYSLEYLERKMQKGF</sequence>
<reference evidence="1" key="1">
    <citation type="submission" date="2020-07" db="EMBL/GenBank/DDBJ databases">
        <title>Genome sequence and genetic diversity analysis of an under-domesticated orphan crop, white fonio (Digitaria exilis).</title>
        <authorList>
            <person name="Bennetzen J.L."/>
            <person name="Chen S."/>
            <person name="Ma X."/>
            <person name="Wang X."/>
            <person name="Yssel A.E.J."/>
            <person name="Chaluvadi S.R."/>
            <person name="Johnson M."/>
            <person name="Gangashetty P."/>
            <person name="Hamidou F."/>
            <person name="Sanogo M.D."/>
            <person name="Zwaenepoel A."/>
            <person name="Wallace J."/>
            <person name="Van De Peer Y."/>
            <person name="Van Deynze A."/>
        </authorList>
    </citation>
    <scope>NUCLEOTIDE SEQUENCE</scope>
    <source>
        <tissue evidence="1">Leaves</tissue>
    </source>
</reference>
<evidence type="ECO:0000313" key="2">
    <source>
        <dbReference type="Proteomes" id="UP000636709"/>
    </source>
</evidence>
<keyword evidence="2" id="KW-1185">Reference proteome</keyword>
<protein>
    <submittedName>
        <fullName evidence="1">Uncharacterized protein</fullName>
    </submittedName>
</protein>
<gene>
    <name evidence="1" type="ORF">HU200_034008</name>
</gene>
<accession>A0A835BVV4</accession>
<evidence type="ECO:0000313" key="1">
    <source>
        <dbReference type="EMBL" id="KAF8700661.1"/>
    </source>
</evidence>
<comment type="caution">
    <text evidence="1">The sequence shown here is derived from an EMBL/GenBank/DDBJ whole genome shotgun (WGS) entry which is preliminary data.</text>
</comment>
<dbReference type="AlphaFoldDB" id="A0A835BVV4"/>